<evidence type="ECO:0000256" key="5">
    <source>
        <dbReference type="ARBA" id="ARBA00022989"/>
    </source>
</evidence>
<dbReference type="InterPro" id="IPR004776">
    <property type="entry name" value="Mem_transp_PIN-like"/>
</dbReference>
<name>A0AA87Z394_FICCA</name>
<evidence type="ECO:0000256" key="4">
    <source>
        <dbReference type="ARBA" id="ARBA00022824"/>
    </source>
</evidence>
<keyword evidence="4" id="KW-0256">Endoplasmic reticulum</keyword>
<evidence type="ECO:0000313" key="12">
    <source>
        <dbReference type="Proteomes" id="UP001187192"/>
    </source>
</evidence>
<dbReference type="InterPro" id="IPR045033">
    <property type="entry name" value="PILS1/3/4/5/7"/>
</dbReference>
<organism evidence="11 12">
    <name type="scientific">Ficus carica</name>
    <name type="common">Common fig</name>
    <dbReference type="NCBI Taxonomy" id="3494"/>
    <lineage>
        <taxon>Eukaryota</taxon>
        <taxon>Viridiplantae</taxon>
        <taxon>Streptophyta</taxon>
        <taxon>Embryophyta</taxon>
        <taxon>Tracheophyta</taxon>
        <taxon>Spermatophyta</taxon>
        <taxon>Magnoliopsida</taxon>
        <taxon>eudicotyledons</taxon>
        <taxon>Gunneridae</taxon>
        <taxon>Pentapetalae</taxon>
        <taxon>rosids</taxon>
        <taxon>fabids</taxon>
        <taxon>Rosales</taxon>
        <taxon>Moraceae</taxon>
        <taxon>Ficeae</taxon>
        <taxon>Ficus</taxon>
    </lineage>
</organism>
<keyword evidence="12" id="KW-1185">Reference proteome</keyword>
<comment type="function">
    <text evidence="8">Involved in cellular auxin homeostasis by regulating auxin metabolism. Regulates intracellular auxin accumulation at the endoplasmic reticulum and thus auxin availability for nuclear auxin signaling.</text>
</comment>
<feature type="transmembrane region" description="Helical" evidence="10">
    <location>
        <begin position="176"/>
        <end position="197"/>
    </location>
</feature>
<proteinExistence type="inferred from homology"/>
<dbReference type="GO" id="GO:0005789">
    <property type="term" value="C:endoplasmic reticulum membrane"/>
    <property type="evidence" value="ECO:0007669"/>
    <property type="project" value="UniProtKB-SubCell"/>
</dbReference>
<evidence type="ECO:0000256" key="3">
    <source>
        <dbReference type="ARBA" id="ARBA00022692"/>
    </source>
</evidence>
<comment type="similarity">
    <text evidence="9">Belongs to the auxin efflux carrier (TC 2.A.69.2) family.</text>
</comment>
<evidence type="ECO:0000256" key="2">
    <source>
        <dbReference type="ARBA" id="ARBA00022448"/>
    </source>
</evidence>
<feature type="transmembrane region" description="Helical" evidence="10">
    <location>
        <begin position="6"/>
        <end position="31"/>
    </location>
</feature>
<keyword evidence="3 10" id="KW-0812">Transmembrane</keyword>
<dbReference type="PANTHER" id="PTHR31651">
    <property type="match status" value="1"/>
</dbReference>
<dbReference type="GO" id="GO:0080162">
    <property type="term" value="P:endoplasmic reticulum to cytosol auxin transport"/>
    <property type="evidence" value="ECO:0007669"/>
    <property type="project" value="InterPro"/>
</dbReference>
<feature type="transmembrane region" description="Helical" evidence="10">
    <location>
        <begin position="287"/>
        <end position="308"/>
    </location>
</feature>
<comment type="subcellular location">
    <subcellularLocation>
        <location evidence="1">Endoplasmic reticulum membrane</location>
        <topology evidence="1">Multi-pass membrane protein</topology>
    </subcellularLocation>
</comment>
<evidence type="ECO:0000256" key="6">
    <source>
        <dbReference type="ARBA" id="ARBA00023136"/>
    </source>
</evidence>
<dbReference type="AlphaFoldDB" id="A0AA87Z394"/>
<protein>
    <recommendedName>
        <fullName evidence="13">Auxin efflux carrier family protein</fullName>
    </recommendedName>
</protein>
<evidence type="ECO:0000256" key="7">
    <source>
        <dbReference type="ARBA" id="ARBA00023294"/>
    </source>
</evidence>
<dbReference type="Pfam" id="PF03547">
    <property type="entry name" value="Mem_trans"/>
    <property type="match status" value="2"/>
</dbReference>
<feature type="transmembrane region" description="Helical" evidence="10">
    <location>
        <begin position="85"/>
        <end position="105"/>
    </location>
</feature>
<evidence type="ECO:0000256" key="10">
    <source>
        <dbReference type="SAM" id="Phobius"/>
    </source>
</evidence>
<dbReference type="GO" id="GO:0009734">
    <property type="term" value="P:auxin-activated signaling pathway"/>
    <property type="evidence" value="ECO:0007669"/>
    <property type="project" value="UniProtKB-KW"/>
</dbReference>
<comment type="caution">
    <text evidence="11">The sequence shown here is derived from an EMBL/GenBank/DDBJ whole genome shotgun (WGS) entry which is preliminary data.</text>
</comment>
<keyword evidence="7" id="KW-0927">Auxin signaling pathway</keyword>
<dbReference type="EMBL" id="BTGU01000002">
    <property type="protein sequence ID" value="GMN28623.1"/>
    <property type="molecule type" value="Genomic_DNA"/>
</dbReference>
<accession>A0AA87Z394</accession>
<dbReference type="Proteomes" id="UP001187192">
    <property type="component" value="Unassembled WGS sequence"/>
</dbReference>
<keyword evidence="5 10" id="KW-1133">Transmembrane helix</keyword>
<evidence type="ECO:0000256" key="9">
    <source>
        <dbReference type="ARBA" id="ARBA00025752"/>
    </source>
</evidence>
<keyword evidence="6 10" id="KW-0472">Membrane</keyword>
<feature type="transmembrane region" description="Helical" evidence="10">
    <location>
        <begin position="247"/>
        <end position="267"/>
    </location>
</feature>
<reference evidence="11" key="1">
    <citation type="submission" date="2023-07" db="EMBL/GenBank/DDBJ databases">
        <title>draft genome sequence of fig (Ficus carica).</title>
        <authorList>
            <person name="Takahashi T."/>
            <person name="Nishimura K."/>
        </authorList>
    </citation>
    <scope>NUCLEOTIDE SEQUENCE</scope>
</reference>
<keyword evidence="2" id="KW-0813">Transport</keyword>
<evidence type="ECO:0008006" key="13">
    <source>
        <dbReference type="Google" id="ProtNLM"/>
    </source>
</evidence>
<gene>
    <name evidence="11" type="ORF">TIFTF001_002127</name>
</gene>
<feature type="transmembrane region" description="Helical" evidence="10">
    <location>
        <begin position="320"/>
        <end position="341"/>
    </location>
</feature>
<evidence type="ECO:0000256" key="1">
    <source>
        <dbReference type="ARBA" id="ARBA00004477"/>
    </source>
</evidence>
<sequence length="342" mass="37071">MGGVGDLFVVASIPVLKLLMLTALGSILAYSRSDILADHARNHLNSLVFFVFNPAFVISNLAKSVTLERIISLPFGAPHVCHSSGMTYASLSMAIGAIFLWSYVYNIVRISSSTIDADDMKSCLVLPKRTSDLVEGRFSNSEALVLAKCRGENKVPISKKIKHYLMMFSSKINLKALFTPSVIGAVIGFIIGIVPQIRKLIIDDGAPLLVFQDSASLVSDAAVPTVTLIMGANLLKGLKRSGDLVRVIVGIIGVRYVMQPVIGVAIVKAAKHFGAVHSQPRDPLYEFVLLLQHALPPAMNIGTITQLFGTGQSECSLIMLWTYAFASLSLTLWSTFFMWLVA</sequence>
<dbReference type="PANTHER" id="PTHR31651:SF33">
    <property type="entry name" value="PROTEIN PIN-LIKES 1"/>
    <property type="match status" value="1"/>
</dbReference>
<evidence type="ECO:0000256" key="8">
    <source>
        <dbReference type="ARBA" id="ARBA00025100"/>
    </source>
</evidence>
<evidence type="ECO:0000313" key="11">
    <source>
        <dbReference type="EMBL" id="GMN28623.1"/>
    </source>
</evidence>